<reference evidence="4" key="2">
    <citation type="submission" date="2025-08" db="UniProtKB">
        <authorList>
            <consortium name="RefSeq"/>
        </authorList>
    </citation>
    <scope>IDENTIFICATION</scope>
    <source>
        <tissue evidence="4">Tongue muscle</tissue>
    </source>
</reference>
<organism evidence="3 4">
    <name type="scientific">Odocoileus virginianus</name>
    <name type="common">White-tailed deer</name>
    <dbReference type="NCBI Taxonomy" id="9874"/>
    <lineage>
        <taxon>Eukaryota</taxon>
        <taxon>Metazoa</taxon>
        <taxon>Chordata</taxon>
        <taxon>Craniata</taxon>
        <taxon>Vertebrata</taxon>
        <taxon>Euteleostomi</taxon>
        <taxon>Mammalia</taxon>
        <taxon>Eutheria</taxon>
        <taxon>Laurasiatheria</taxon>
        <taxon>Artiodactyla</taxon>
        <taxon>Ruminantia</taxon>
        <taxon>Pecora</taxon>
        <taxon>Cervidae</taxon>
        <taxon>Odocoileinae</taxon>
        <taxon>Odocoileus</taxon>
    </lineage>
</organism>
<feature type="compositionally biased region" description="Acidic residues" evidence="2">
    <location>
        <begin position="59"/>
        <end position="75"/>
    </location>
</feature>
<accession>A0ABM4I0J6</accession>
<name>A0ABM4I0J6_ODOVR</name>
<keyword evidence="3" id="KW-1185">Reference proteome</keyword>
<gene>
    <name evidence="4" type="primary">SPMAP2</name>
</gene>
<dbReference type="PANTHER" id="PTHR15901">
    <property type="entry name" value="TESTICULAR HAPLOID EXPRESSED GENE PROTEIN"/>
    <property type="match status" value="1"/>
</dbReference>
<feature type="compositionally biased region" description="Basic and acidic residues" evidence="2">
    <location>
        <begin position="40"/>
        <end position="58"/>
    </location>
</feature>
<keyword evidence="1" id="KW-0677">Repeat</keyword>
<protein>
    <submittedName>
        <fullName evidence="4">Sperm microtubule associated protein 2 isoform X3</fullName>
    </submittedName>
</protein>
<proteinExistence type="predicted"/>
<dbReference type="InterPro" id="IPR042401">
    <property type="entry name" value="SPMAP2-like"/>
</dbReference>
<dbReference type="Proteomes" id="UP001652640">
    <property type="component" value="Chromosome 3"/>
</dbReference>
<evidence type="ECO:0000256" key="1">
    <source>
        <dbReference type="ARBA" id="ARBA00022737"/>
    </source>
</evidence>
<dbReference type="GeneID" id="110142290"/>
<dbReference type="SMART" id="SM00705">
    <property type="entry name" value="THEG"/>
    <property type="match status" value="3"/>
</dbReference>
<feature type="compositionally biased region" description="Basic and acidic residues" evidence="2">
    <location>
        <begin position="10"/>
        <end position="26"/>
    </location>
</feature>
<evidence type="ECO:0000256" key="2">
    <source>
        <dbReference type="SAM" id="MobiDB-lite"/>
    </source>
</evidence>
<evidence type="ECO:0000313" key="3">
    <source>
        <dbReference type="Proteomes" id="UP001652640"/>
    </source>
</evidence>
<sequence length="335" mass="39153">MGDHQQNSFYDHHTLEAEDQPGRGQDDVSLGLQGTVYENVESKDPKFQDLDDGDLKLEDQEEEIPPEEVAEEESVDAQNPEEALLELERVLEKDMEEGMPEMRRLSISQRAPHTSVSPERKKRRRLFELAKPKTNWQVLKDRMGCCCRGHAWVSPRMRSLQFCIYWPSVYWTERFLEDTTLTITVPEVSRRVEELARPKRFYSKYYNNRTTSIWPIPRSTLEYRASNRLRELATPKVRNNIWSINMSEGIFLTQGSKPGLLHCRQILLPPEPPALERGVLTPGPPGKSWTMWFNMHRRACPWVFLCVCLTDQPSPPPPDLKTFTTEFRLYMVWMV</sequence>
<evidence type="ECO:0000313" key="4">
    <source>
        <dbReference type="RefSeq" id="XP_070321336.1"/>
    </source>
</evidence>
<dbReference type="InterPro" id="IPR006623">
    <property type="entry name" value="THEG"/>
</dbReference>
<dbReference type="Pfam" id="PF14912">
    <property type="entry name" value="THEG"/>
    <property type="match status" value="2"/>
</dbReference>
<dbReference type="PANTHER" id="PTHR15901:SF16">
    <property type="entry name" value="TESTICULAR HAPLOID EXPRESSED GENE PROTEIN"/>
    <property type="match status" value="1"/>
</dbReference>
<dbReference type="RefSeq" id="XP_070321336.1">
    <property type="nucleotide sequence ID" value="XM_070465235.1"/>
</dbReference>
<feature type="region of interest" description="Disordered" evidence="2">
    <location>
        <begin position="1"/>
        <end position="80"/>
    </location>
</feature>
<reference evidence="3" key="1">
    <citation type="journal article" date="2022" name="J. Hered.">
        <title>A De Novo Chromosome-Level Genome Assembly of the White-Tailed Deer, Odocoileus Virginianus.</title>
        <authorList>
            <person name="London E.W."/>
            <person name="Roca A.L."/>
            <person name="Novakofski J.E."/>
            <person name="Mateus-Pinilla N.E."/>
        </authorList>
    </citation>
    <scope>NUCLEOTIDE SEQUENCE [LARGE SCALE GENOMIC DNA]</scope>
</reference>